<organism evidence="3 4">
    <name type="scientific">Erpetoichthys calabaricus</name>
    <name type="common">Rope fish</name>
    <name type="synonym">Calamoichthys calabaricus</name>
    <dbReference type="NCBI Taxonomy" id="27687"/>
    <lineage>
        <taxon>Eukaryota</taxon>
        <taxon>Metazoa</taxon>
        <taxon>Chordata</taxon>
        <taxon>Craniata</taxon>
        <taxon>Vertebrata</taxon>
        <taxon>Euteleostomi</taxon>
        <taxon>Actinopterygii</taxon>
        <taxon>Polypteriformes</taxon>
        <taxon>Polypteridae</taxon>
        <taxon>Erpetoichthys</taxon>
    </lineage>
</organism>
<dbReference type="Pfam" id="PF09294">
    <property type="entry name" value="Interfer-bind"/>
    <property type="match status" value="1"/>
</dbReference>
<dbReference type="InterPro" id="IPR013783">
    <property type="entry name" value="Ig-like_fold"/>
</dbReference>
<reference evidence="3" key="1">
    <citation type="submission" date="2025-08" db="UniProtKB">
        <authorList>
            <consortium name="Ensembl"/>
        </authorList>
    </citation>
    <scope>IDENTIFICATION</scope>
</reference>
<sequence length="367" mass="41789">MHNMRRLLLWMPLVLWFIEAVKGGLEVPQNVRIHAVNTRYVLKWDWMLQGAHQNVTFTAGYLLKSIRKKSGFISVCEHIMETHCDFCKIPFHYNGLFYFQVRAECGDENSSWSQKTFEPEEHAELGPPSDVHVVPVNYMLKVNITDPKDCNNASMRQHLSFSYVIVYWNNASGLKNESIVTKLTTVVLSNLAPHTTYCLKVQIISDRFNKTSNFSRVACEKTLGDDDTPSGLNLTFILPLLFLCGPPPLLYLLFKVIKYVFFPSRQTPVFIKEFPNGSMHMFMLARAESVQVLYFDGIDPVPEEMAEHAPCTLLAVPVLLPQTLRQNSSDSGIYSMEETSGGVSNEKLEHTFSEPQLLNRSPLYEPA</sequence>
<dbReference type="Ensembl" id="ENSECRT00000028888.1">
    <property type="protein sequence ID" value="ENSECRP00000028296.1"/>
    <property type="gene ID" value="ENSECRG00000019147.1"/>
</dbReference>
<keyword evidence="4" id="KW-1185">Reference proteome</keyword>
<protein>
    <submittedName>
        <fullName evidence="3">Interferon alpha/beta receptor 1a-like</fullName>
    </submittedName>
</protein>
<name>A0A8C4T9F5_ERPCA</name>
<accession>A0A8C4T9F5</accession>
<dbReference type="GO" id="GO:0004896">
    <property type="term" value="F:cytokine receptor activity"/>
    <property type="evidence" value="ECO:0007669"/>
    <property type="project" value="TreeGrafter"/>
</dbReference>
<keyword evidence="1" id="KW-0732">Signal</keyword>
<dbReference type="Pfam" id="PF01108">
    <property type="entry name" value="Tissue_fac"/>
    <property type="match status" value="1"/>
</dbReference>
<dbReference type="GeneID" id="114641457"/>
<dbReference type="PANTHER" id="PTHR20859:SF85">
    <property type="entry name" value="INTERFERON ALPHA_BETA RECEPTOR 1 ISOFORM X1"/>
    <property type="match status" value="1"/>
</dbReference>
<feature type="signal peptide" evidence="1">
    <location>
        <begin position="1"/>
        <end position="23"/>
    </location>
</feature>
<dbReference type="GO" id="GO:0005886">
    <property type="term" value="C:plasma membrane"/>
    <property type="evidence" value="ECO:0007669"/>
    <property type="project" value="TreeGrafter"/>
</dbReference>
<dbReference type="InterPro" id="IPR050650">
    <property type="entry name" value="Type-II_Cytokine-TF_Rcpt"/>
</dbReference>
<proteinExistence type="predicted"/>
<dbReference type="AlphaFoldDB" id="A0A8C4T9F5"/>
<dbReference type="InterPro" id="IPR015373">
    <property type="entry name" value="Interferon/interleukin_rcp_dom"/>
</dbReference>
<dbReference type="Gene3D" id="2.60.40.10">
    <property type="entry name" value="Immunoglobulins"/>
    <property type="match status" value="2"/>
</dbReference>
<dbReference type="RefSeq" id="XP_028646321.1">
    <property type="nucleotide sequence ID" value="XM_028790488.2"/>
</dbReference>
<dbReference type="InterPro" id="IPR003961">
    <property type="entry name" value="FN3_dom"/>
</dbReference>
<reference evidence="3" key="2">
    <citation type="submission" date="2025-09" db="UniProtKB">
        <authorList>
            <consortium name="Ensembl"/>
        </authorList>
    </citation>
    <scope>IDENTIFICATION</scope>
</reference>
<gene>
    <name evidence="3" type="primary">LOC114641457</name>
</gene>
<feature type="chain" id="PRO_5034229710" evidence="1">
    <location>
        <begin position="24"/>
        <end position="367"/>
    </location>
</feature>
<evidence type="ECO:0000259" key="2">
    <source>
        <dbReference type="PROSITE" id="PS50853"/>
    </source>
</evidence>
<dbReference type="SUPFAM" id="SSF49265">
    <property type="entry name" value="Fibronectin type III"/>
    <property type="match status" value="2"/>
</dbReference>
<dbReference type="GeneTree" id="ENSGT00940000158406"/>
<dbReference type="InterPro" id="IPR036116">
    <property type="entry name" value="FN3_sf"/>
</dbReference>
<dbReference type="PANTHER" id="PTHR20859">
    <property type="entry name" value="INTERFERON/INTERLEUKIN RECEPTOR"/>
    <property type="match status" value="1"/>
</dbReference>
<dbReference type="OrthoDB" id="9944680at2759"/>
<dbReference type="CDD" id="cd00063">
    <property type="entry name" value="FN3"/>
    <property type="match status" value="1"/>
</dbReference>
<dbReference type="Proteomes" id="UP000694620">
    <property type="component" value="Unassembled WGS sequence"/>
</dbReference>
<feature type="domain" description="Fibronectin type-III" evidence="2">
    <location>
        <begin position="127"/>
        <end position="225"/>
    </location>
</feature>
<evidence type="ECO:0000313" key="4">
    <source>
        <dbReference type="Proteomes" id="UP000694620"/>
    </source>
</evidence>
<evidence type="ECO:0000313" key="3">
    <source>
        <dbReference type="Ensembl" id="ENSECRP00000028296.1"/>
    </source>
</evidence>
<dbReference type="PROSITE" id="PS50853">
    <property type="entry name" value="FN3"/>
    <property type="match status" value="1"/>
</dbReference>
<evidence type="ECO:0000256" key="1">
    <source>
        <dbReference type="SAM" id="SignalP"/>
    </source>
</evidence>